<sequence length="38" mass="4267">MCNQPPDCYRYGSSAGLRAGIAKKLNNFIRQIPPFPLE</sequence>
<name>A0A8S5MNA9_9CAUD</name>
<reference evidence="1" key="1">
    <citation type="journal article" date="2021" name="Proc. Natl. Acad. Sci. U.S.A.">
        <title>A Catalog of Tens of Thousands of Viruses from Human Metagenomes Reveals Hidden Associations with Chronic Diseases.</title>
        <authorList>
            <person name="Tisza M.J."/>
            <person name="Buck C.B."/>
        </authorList>
    </citation>
    <scope>NUCLEOTIDE SEQUENCE</scope>
    <source>
        <strain evidence="1">CtI7W9</strain>
    </source>
</reference>
<proteinExistence type="predicted"/>
<organism evidence="1">
    <name type="scientific">Myoviridae sp. ctI7W9</name>
    <dbReference type="NCBI Taxonomy" id="2826636"/>
    <lineage>
        <taxon>Viruses</taxon>
        <taxon>Duplodnaviria</taxon>
        <taxon>Heunggongvirae</taxon>
        <taxon>Uroviricota</taxon>
        <taxon>Caudoviricetes</taxon>
    </lineage>
</organism>
<dbReference type="EMBL" id="BK014941">
    <property type="protein sequence ID" value="DAD83736.1"/>
    <property type="molecule type" value="Genomic_DNA"/>
</dbReference>
<evidence type="ECO:0000313" key="1">
    <source>
        <dbReference type="EMBL" id="DAD83736.1"/>
    </source>
</evidence>
<protein>
    <submittedName>
        <fullName evidence="1">Uncharacterized protein</fullName>
    </submittedName>
</protein>
<accession>A0A8S5MNA9</accession>